<dbReference type="Pfam" id="PF01381">
    <property type="entry name" value="HTH_3"/>
    <property type="match status" value="1"/>
</dbReference>
<dbReference type="RefSeq" id="WP_136334293.1">
    <property type="nucleotide sequence ID" value="NZ_QXMP01000007.1"/>
</dbReference>
<name>A0A4S3M1D9_9FLAO</name>
<sequence length="254" mass="28508">MKSDLPIEVIRFKEIREEHNLTQQAYAEALGIKNSTADIERGKSKISGAVVAELLNTFGVNPLWLYGKSHRKTIELTVNTTPKVVTVDSTNNDNIVLVNVKAAAGYPHNLQDVDWYEELPAFQLPLNEYRNATYRGFQVQGDSMLPSLYPGEWVLGRAVESLSMLDNHAICVVVLQDSVLVKKIQKHPENDRLSLISLNTEYPPITVNANEIQEIWQVNSKISMEIDKDPGNASLEQIQQAITEIKKDIASLKK</sequence>
<dbReference type="InterPro" id="IPR010982">
    <property type="entry name" value="Lambda_DNA-bd_dom_sf"/>
</dbReference>
<keyword evidence="3" id="KW-0804">Transcription</keyword>
<dbReference type="CDD" id="cd06529">
    <property type="entry name" value="S24_LexA-like"/>
    <property type="match status" value="1"/>
</dbReference>
<dbReference type="SMART" id="SM00530">
    <property type="entry name" value="HTH_XRE"/>
    <property type="match status" value="1"/>
</dbReference>
<dbReference type="CDD" id="cd00093">
    <property type="entry name" value="HTH_XRE"/>
    <property type="match status" value="1"/>
</dbReference>
<gene>
    <name evidence="5" type="ORF">E7Z59_00295</name>
</gene>
<evidence type="ECO:0000313" key="5">
    <source>
        <dbReference type="EMBL" id="THD68803.1"/>
    </source>
</evidence>
<dbReference type="OrthoDB" id="3831186at2"/>
<dbReference type="SUPFAM" id="SSF51306">
    <property type="entry name" value="LexA/Signal peptidase"/>
    <property type="match status" value="1"/>
</dbReference>
<dbReference type="PANTHER" id="PTHR40661:SF1">
    <property type="entry name" value="HTH CRO_C1-TYPE DOMAIN-CONTAINING PROTEIN"/>
    <property type="match status" value="1"/>
</dbReference>
<dbReference type="InterPro" id="IPR001387">
    <property type="entry name" value="Cro/C1-type_HTH"/>
</dbReference>
<dbReference type="Gene3D" id="2.10.109.10">
    <property type="entry name" value="Umud Fragment, subunit A"/>
    <property type="match status" value="1"/>
</dbReference>
<evidence type="ECO:0000313" key="6">
    <source>
        <dbReference type="Proteomes" id="UP000305939"/>
    </source>
</evidence>
<dbReference type="InterPro" id="IPR015927">
    <property type="entry name" value="Peptidase_S24_S26A/B/C"/>
</dbReference>
<dbReference type="InterPro" id="IPR039418">
    <property type="entry name" value="LexA-like"/>
</dbReference>
<dbReference type="PANTHER" id="PTHR40661">
    <property type="match status" value="1"/>
</dbReference>
<feature type="domain" description="HTH cro/C1-type" evidence="4">
    <location>
        <begin position="12"/>
        <end position="65"/>
    </location>
</feature>
<dbReference type="EMBL" id="SSMC01000001">
    <property type="protein sequence ID" value="THD68803.1"/>
    <property type="molecule type" value="Genomic_DNA"/>
</dbReference>
<keyword evidence="6" id="KW-1185">Reference proteome</keyword>
<evidence type="ECO:0000256" key="3">
    <source>
        <dbReference type="ARBA" id="ARBA00023163"/>
    </source>
</evidence>
<evidence type="ECO:0000259" key="4">
    <source>
        <dbReference type="PROSITE" id="PS50943"/>
    </source>
</evidence>
<organism evidence="5 6">
    <name type="scientific">Robertkochia marina</name>
    <dbReference type="NCBI Taxonomy" id="1227945"/>
    <lineage>
        <taxon>Bacteria</taxon>
        <taxon>Pseudomonadati</taxon>
        <taxon>Bacteroidota</taxon>
        <taxon>Flavobacteriia</taxon>
        <taxon>Flavobacteriales</taxon>
        <taxon>Flavobacteriaceae</taxon>
        <taxon>Robertkochia</taxon>
    </lineage>
</organism>
<dbReference type="Gene3D" id="1.10.260.40">
    <property type="entry name" value="lambda repressor-like DNA-binding domains"/>
    <property type="match status" value="1"/>
</dbReference>
<protein>
    <submittedName>
        <fullName evidence="5">Helix-turn-helix domain-containing protein</fullName>
    </submittedName>
</protein>
<accession>A0A4S3M1D9</accession>
<dbReference type="InterPro" id="IPR036286">
    <property type="entry name" value="LexA/Signal_pep-like_sf"/>
</dbReference>
<dbReference type="AlphaFoldDB" id="A0A4S3M1D9"/>
<proteinExistence type="predicted"/>
<comment type="caution">
    <text evidence="5">The sequence shown here is derived from an EMBL/GenBank/DDBJ whole genome shotgun (WGS) entry which is preliminary data.</text>
</comment>
<dbReference type="Proteomes" id="UP000305939">
    <property type="component" value="Unassembled WGS sequence"/>
</dbReference>
<keyword evidence="2" id="KW-0238">DNA-binding</keyword>
<evidence type="ECO:0000256" key="1">
    <source>
        <dbReference type="ARBA" id="ARBA00023015"/>
    </source>
</evidence>
<dbReference type="GO" id="GO:0003677">
    <property type="term" value="F:DNA binding"/>
    <property type="evidence" value="ECO:0007669"/>
    <property type="project" value="UniProtKB-KW"/>
</dbReference>
<dbReference type="Pfam" id="PF00717">
    <property type="entry name" value="Peptidase_S24"/>
    <property type="match status" value="1"/>
</dbReference>
<dbReference type="SUPFAM" id="SSF47413">
    <property type="entry name" value="lambda repressor-like DNA-binding domains"/>
    <property type="match status" value="1"/>
</dbReference>
<keyword evidence="1" id="KW-0805">Transcription regulation</keyword>
<evidence type="ECO:0000256" key="2">
    <source>
        <dbReference type="ARBA" id="ARBA00023125"/>
    </source>
</evidence>
<dbReference type="PROSITE" id="PS50943">
    <property type="entry name" value="HTH_CROC1"/>
    <property type="match status" value="1"/>
</dbReference>
<reference evidence="5 6" key="1">
    <citation type="submission" date="2019-04" db="EMBL/GenBank/DDBJ databases">
        <title>Draft genome sequence of Robertkochia marina CC-AMO-30D.</title>
        <authorList>
            <person name="Hameed A."/>
            <person name="Lin S.-Y."/>
            <person name="Shahina M."/>
            <person name="Lai W.-A."/>
            <person name="Young C.-C."/>
        </authorList>
    </citation>
    <scope>NUCLEOTIDE SEQUENCE [LARGE SCALE GENOMIC DNA]</scope>
    <source>
        <strain evidence="5 6">CC-AMO-30D</strain>
    </source>
</reference>